<dbReference type="RefSeq" id="WP_342677224.1">
    <property type="nucleotide sequence ID" value="NZ_JBCGCU010000005.1"/>
</dbReference>
<evidence type="ECO:0000313" key="2">
    <source>
        <dbReference type="Proteomes" id="UP001447008"/>
    </source>
</evidence>
<name>A0ABU9MUI9_9GAMM</name>
<proteinExistence type="predicted"/>
<sequence length="181" mass="20423">MLTALEKLLKILVLILLVFILFGLVLPPSYQVQRSVDITSSPAQIAPWLQDLNKWPKWLAVQQIEDRAQLQLYGKTQGVGAHINWLGDNSRGELSITHSSAEQLEFQVLINDEYLSRGTISIQGYTQGSKVTWQQRGEITIPVLGPYLAWLAEHQLQNTITHSLNNLRTQVELPELKNSDA</sequence>
<dbReference type="InterPro" id="IPR023393">
    <property type="entry name" value="START-like_dom_sf"/>
</dbReference>
<dbReference type="EMBL" id="JBCGCU010000005">
    <property type="protein sequence ID" value="MEM0514962.1"/>
    <property type="molecule type" value="Genomic_DNA"/>
</dbReference>
<protein>
    <submittedName>
        <fullName evidence="1">SRPBCC family protein</fullName>
    </submittedName>
</protein>
<keyword evidence="2" id="KW-1185">Reference proteome</keyword>
<comment type="caution">
    <text evidence="1">The sequence shown here is derived from an EMBL/GenBank/DDBJ whole genome shotgun (WGS) entry which is preliminary data.</text>
</comment>
<organism evidence="1 2">
    <name type="scientific">Pseudoalteromonas qingdaonensis</name>
    <dbReference type="NCBI Taxonomy" id="3131913"/>
    <lineage>
        <taxon>Bacteria</taxon>
        <taxon>Pseudomonadati</taxon>
        <taxon>Pseudomonadota</taxon>
        <taxon>Gammaproteobacteria</taxon>
        <taxon>Alteromonadales</taxon>
        <taxon>Pseudoalteromonadaceae</taxon>
        <taxon>Pseudoalteromonas</taxon>
    </lineage>
</organism>
<dbReference type="SUPFAM" id="SSF55961">
    <property type="entry name" value="Bet v1-like"/>
    <property type="match status" value="1"/>
</dbReference>
<gene>
    <name evidence="1" type="ORF">WCN91_05905</name>
</gene>
<reference evidence="1 2" key="1">
    <citation type="submission" date="2024-03" db="EMBL/GenBank/DDBJ databases">
        <title>Pseudoalteromonas qingdaonensis sp. nov., isolated from the intestines of marine benthic organisms.</title>
        <authorList>
            <person name="Lin X."/>
            <person name="Fang S."/>
            <person name="Hu X."/>
        </authorList>
    </citation>
    <scope>NUCLEOTIDE SEQUENCE [LARGE SCALE GENOMIC DNA]</scope>
    <source>
        <strain evidence="1 2">YIC-827</strain>
    </source>
</reference>
<evidence type="ECO:0000313" key="1">
    <source>
        <dbReference type="EMBL" id="MEM0514962.1"/>
    </source>
</evidence>
<accession>A0ABU9MUI9</accession>
<dbReference type="Proteomes" id="UP001447008">
    <property type="component" value="Unassembled WGS sequence"/>
</dbReference>
<dbReference type="Gene3D" id="3.30.530.20">
    <property type="match status" value="1"/>
</dbReference>